<feature type="region of interest" description="Disordered" evidence="1">
    <location>
        <begin position="460"/>
        <end position="494"/>
    </location>
</feature>
<feature type="region of interest" description="Disordered" evidence="1">
    <location>
        <begin position="513"/>
        <end position="899"/>
    </location>
</feature>
<dbReference type="GO" id="GO:0070941">
    <property type="term" value="P:eisosome assembly"/>
    <property type="evidence" value="ECO:0007669"/>
    <property type="project" value="TreeGrafter"/>
</dbReference>
<feature type="region of interest" description="Disordered" evidence="1">
    <location>
        <begin position="363"/>
        <end position="404"/>
    </location>
</feature>
<keyword evidence="3" id="KW-1185">Reference proteome</keyword>
<feature type="compositionally biased region" description="Low complexity" evidence="1">
    <location>
        <begin position="211"/>
        <end position="222"/>
    </location>
</feature>
<organism evidence="2 3">
    <name type="scientific">Sphaceloma murrayae</name>
    <dbReference type="NCBI Taxonomy" id="2082308"/>
    <lineage>
        <taxon>Eukaryota</taxon>
        <taxon>Fungi</taxon>
        <taxon>Dikarya</taxon>
        <taxon>Ascomycota</taxon>
        <taxon>Pezizomycotina</taxon>
        <taxon>Dothideomycetes</taxon>
        <taxon>Dothideomycetidae</taxon>
        <taxon>Myriangiales</taxon>
        <taxon>Elsinoaceae</taxon>
        <taxon>Sphaceloma</taxon>
    </lineage>
</organism>
<accession>A0A2K1QRR7</accession>
<dbReference type="PANTHER" id="PTHR28298:SF1">
    <property type="entry name" value="EISOSOME PROTEIN 1"/>
    <property type="match status" value="1"/>
</dbReference>
<feature type="compositionally biased region" description="Basic and acidic residues" evidence="1">
    <location>
        <begin position="522"/>
        <end position="623"/>
    </location>
</feature>
<dbReference type="InterPro" id="IPR024527">
    <property type="entry name" value="Eisosome1"/>
</dbReference>
<feature type="compositionally biased region" description="Basic and acidic residues" evidence="1">
    <location>
        <begin position="633"/>
        <end position="642"/>
    </location>
</feature>
<dbReference type="AlphaFoldDB" id="A0A2K1QRR7"/>
<dbReference type="STRING" id="2082308.A0A2K1QRR7"/>
<feature type="compositionally biased region" description="Polar residues" evidence="1">
    <location>
        <begin position="797"/>
        <end position="814"/>
    </location>
</feature>
<dbReference type="InParanoid" id="A0A2K1QRR7"/>
<dbReference type="PANTHER" id="PTHR28298">
    <property type="entry name" value="EISOSOME PROTEIN 1"/>
    <property type="match status" value="1"/>
</dbReference>
<dbReference type="OrthoDB" id="4070583at2759"/>
<feature type="compositionally biased region" description="Basic and acidic residues" evidence="1">
    <location>
        <begin position="465"/>
        <end position="489"/>
    </location>
</feature>
<feature type="compositionally biased region" description="Basic residues" evidence="1">
    <location>
        <begin position="372"/>
        <end position="386"/>
    </location>
</feature>
<dbReference type="Proteomes" id="UP000243797">
    <property type="component" value="Unassembled WGS sequence"/>
</dbReference>
<name>A0A2K1QRR7_9PEZI</name>
<evidence type="ECO:0000313" key="3">
    <source>
        <dbReference type="Proteomes" id="UP000243797"/>
    </source>
</evidence>
<evidence type="ECO:0000256" key="1">
    <source>
        <dbReference type="SAM" id="MobiDB-lite"/>
    </source>
</evidence>
<feature type="compositionally biased region" description="Polar residues" evidence="1">
    <location>
        <begin position="742"/>
        <end position="752"/>
    </location>
</feature>
<feature type="compositionally biased region" description="Polar residues" evidence="1">
    <location>
        <begin position="643"/>
        <end position="657"/>
    </location>
</feature>
<proteinExistence type="predicted"/>
<reference evidence="2 3" key="1">
    <citation type="submission" date="2017-06" db="EMBL/GenBank/DDBJ databases">
        <title>Draft genome sequence of a variant of Elsinoe murrayae.</title>
        <authorList>
            <person name="Cheng Q."/>
        </authorList>
    </citation>
    <scope>NUCLEOTIDE SEQUENCE [LARGE SCALE GENOMIC DNA]</scope>
    <source>
        <strain evidence="2 3">CQ-2017a</strain>
    </source>
</reference>
<feature type="compositionally biased region" description="Basic and acidic residues" evidence="1">
    <location>
        <begin position="785"/>
        <end position="796"/>
    </location>
</feature>
<comment type="caution">
    <text evidence="2">The sequence shown here is derived from an EMBL/GenBank/DDBJ whole genome shotgun (WGS) entry which is preliminary data.</text>
</comment>
<dbReference type="Pfam" id="PF12757">
    <property type="entry name" value="Eisosome1"/>
    <property type="match status" value="1"/>
</dbReference>
<evidence type="ECO:0000313" key="2">
    <source>
        <dbReference type="EMBL" id="PNS17669.1"/>
    </source>
</evidence>
<feature type="compositionally biased region" description="Basic and acidic residues" evidence="1">
    <location>
        <begin position="824"/>
        <end position="833"/>
    </location>
</feature>
<dbReference type="EMBL" id="NKHZ01000049">
    <property type="protein sequence ID" value="PNS17669.1"/>
    <property type="molecule type" value="Genomic_DNA"/>
</dbReference>
<feature type="region of interest" description="Disordered" evidence="1">
    <location>
        <begin position="927"/>
        <end position="953"/>
    </location>
</feature>
<protein>
    <submittedName>
        <fullName evidence="2">Chorismate synthase</fullName>
    </submittedName>
</protein>
<feature type="region of interest" description="Disordered" evidence="1">
    <location>
        <begin position="1"/>
        <end position="79"/>
    </location>
</feature>
<gene>
    <name evidence="2" type="ORF">CAC42_3064</name>
</gene>
<feature type="region of interest" description="Disordered" evidence="1">
    <location>
        <begin position="190"/>
        <end position="246"/>
    </location>
</feature>
<sequence>MSASMPCPDPSLHRDTKLQEQASTAALYATGPSRKPQASDILDKDNKLSSKSAAMSLKHARPEDLPSYPSSGGVALNASTGAANLANTNHKSFEHWKPDPSSAAGKAALLAKDYKMAPLWQPEMSTAGSKAALLAHKDGGKLEWWTPEASAAGNSAATQAFKKSTLSPNVDYGYTPDGRKKALLAATKSVTASRARSGSLPAPAPPKYPDSANSAYNALNAATKANRKPSTRTQADDTYDSPALEESRIRHLSDKISREMFTDHPPVEIEVQEKKHQDALRASAVSMAKSMYDLQQKKEKEASTTMSPGNTAATAAVGRSATVAGQPDIRQQALQYIHLQEAAHKLAEERLAKMDPDGAARYREHYGYPLRSPRRKLSIKDRYRRRANSDTQQPQFSDSDDDDFRSRRIRNQMNQFNKEVETLDQQKRTSDRAALLAAAEKKVQAQMRTMDDKVYAETGKVSQAKQDEWEAKAREKATRNSVKRTENFGKADIGGGKFMEQSEIEAIAAARLKPTLDEISENAEKRRARDEEIRLDMEEKKRQELSERQREREVKMLQKQTRDQEKNTARQEKEQQKAAQKQEKAEQKAAAKQEKEAEKARKAEEKRAAKDEKRRSKDVKRDVVAATATSAAVHEDRAKSDATESPQESPKTSSDSAHTADENLSPVVSRSVTGEPVFRPSVERHITNISTSSSEAGDETTKSPTVPASVSPDKAAHKGTDGPIGTAPAIIAPSNDEAKTIDSPSGSSQNPKGISKLLGKLRRKSRSERDVEPGTLSPWTAKSRLSKDRKVDDVRSDNATAATETPSATVNPTDTDLAPLSAVEARDIADKHAGAAQASPSSFVRGAETKDEDEVSSLSDLSSDDEGARAKASSSSTGVLARDAGAGTGGEEVVEEKEKRKSFGLGIIQAFGMGKGKEADIKKGSVVDGEGRASLDGSAARSPVRGTRFQEEL</sequence>